<sequence length="416" mass="46749">MFTPIHRILGIEPNHLDADILQKAINAEISETSDLDWKRNFYPKDKPNWQDEAAKDIAAMANSGGGWIFFGVGENDSTSSAAEITPIEWNAGEEQRLRQVAYAKIGPPIIGIEFFPIPFAQKFVIAARIPDSPDRPHLAKKGENAFIAPLRNGPHTVFMTEREVETAYRHRFYAASENEQELKSLLETSSGGLDPLQGVILVSAALPLEKKSANPKIDDATFRTFTYNNQSEDLYAQPFLAKDLWSEGEIRKGMRSWILRNPSGDNHHFRKTFHDNGTIQASYRLGNLTRRHEAINYYPVDEPNHCLSEDIEEAIINIVASVRSWAKLLGVQGGYRLRLALVGNNSEPIWIRSTENTSGSLRPKEHSDPIHHFIPVDTEFDPLSATEFWLPQVVGLTTDVINQGGVRYLMVMADSD</sequence>
<accession>A0A7W8YBT7</accession>
<evidence type="ECO:0000259" key="1">
    <source>
        <dbReference type="Pfam" id="PF04326"/>
    </source>
</evidence>
<gene>
    <name evidence="2" type="ORF">BKA12_001743</name>
</gene>
<reference evidence="2 3" key="1">
    <citation type="submission" date="2020-08" db="EMBL/GenBank/DDBJ databases">
        <title>Sequencing the genomes of 1000 actinobacteria strains.</title>
        <authorList>
            <person name="Klenk H.-P."/>
        </authorList>
    </citation>
    <scope>NUCLEOTIDE SEQUENCE [LARGE SCALE GENOMIC DNA]</scope>
    <source>
        <strain evidence="2 3">DSM 23694</strain>
    </source>
</reference>
<dbReference type="EMBL" id="JACHBL010000001">
    <property type="protein sequence ID" value="MBB5598663.1"/>
    <property type="molecule type" value="Genomic_DNA"/>
</dbReference>
<dbReference type="InterPro" id="IPR038461">
    <property type="entry name" value="Schlafen_AlbA_2_dom_sf"/>
</dbReference>
<feature type="domain" description="Schlafen AlbA-2" evidence="1">
    <location>
        <begin position="31"/>
        <end position="143"/>
    </location>
</feature>
<protein>
    <recommendedName>
        <fullName evidence="1">Schlafen AlbA-2 domain-containing protein</fullName>
    </recommendedName>
</protein>
<evidence type="ECO:0000313" key="3">
    <source>
        <dbReference type="Proteomes" id="UP000523863"/>
    </source>
</evidence>
<dbReference type="InterPro" id="IPR007421">
    <property type="entry name" value="Schlafen_AlbA_2_dom"/>
</dbReference>
<dbReference type="RefSeq" id="WP_183642691.1">
    <property type="nucleotide sequence ID" value="NZ_JACHBL010000001.1"/>
</dbReference>
<dbReference type="AlphaFoldDB" id="A0A7W8YBT7"/>
<keyword evidence="3" id="KW-1185">Reference proteome</keyword>
<organism evidence="2 3">
    <name type="scientific">Neomicrococcus lactis</name>
    <dbReference type="NCBI Taxonomy" id="732241"/>
    <lineage>
        <taxon>Bacteria</taxon>
        <taxon>Bacillati</taxon>
        <taxon>Actinomycetota</taxon>
        <taxon>Actinomycetes</taxon>
        <taxon>Micrococcales</taxon>
        <taxon>Micrococcaceae</taxon>
        <taxon>Neomicrococcus</taxon>
    </lineage>
</organism>
<dbReference type="Proteomes" id="UP000523863">
    <property type="component" value="Unassembled WGS sequence"/>
</dbReference>
<comment type="caution">
    <text evidence="2">The sequence shown here is derived from an EMBL/GenBank/DDBJ whole genome shotgun (WGS) entry which is preliminary data.</text>
</comment>
<dbReference type="Gene3D" id="3.30.950.30">
    <property type="entry name" value="Schlafen, AAA domain"/>
    <property type="match status" value="1"/>
</dbReference>
<evidence type="ECO:0000313" key="2">
    <source>
        <dbReference type="EMBL" id="MBB5598663.1"/>
    </source>
</evidence>
<proteinExistence type="predicted"/>
<name>A0A7W8YBT7_9MICC</name>
<dbReference type="Pfam" id="PF04326">
    <property type="entry name" value="SLFN_AlbA_2"/>
    <property type="match status" value="1"/>
</dbReference>